<name>A0A4C1Y4G2_EUMVA</name>
<organism evidence="2 3">
    <name type="scientific">Eumeta variegata</name>
    <name type="common">Bagworm moth</name>
    <name type="synonym">Eumeta japonica</name>
    <dbReference type="NCBI Taxonomy" id="151549"/>
    <lineage>
        <taxon>Eukaryota</taxon>
        <taxon>Metazoa</taxon>
        <taxon>Ecdysozoa</taxon>
        <taxon>Arthropoda</taxon>
        <taxon>Hexapoda</taxon>
        <taxon>Insecta</taxon>
        <taxon>Pterygota</taxon>
        <taxon>Neoptera</taxon>
        <taxon>Endopterygota</taxon>
        <taxon>Lepidoptera</taxon>
        <taxon>Glossata</taxon>
        <taxon>Ditrysia</taxon>
        <taxon>Tineoidea</taxon>
        <taxon>Psychidae</taxon>
        <taxon>Oiketicinae</taxon>
        <taxon>Eumeta</taxon>
    </lineage>
</organism>
<dbReference type="EMBL" id="BGZK01001040">
    <property type="protein sequence ID" value="GBP69429.1"/>
    <property type="molecule type" value="Genomic_DNA"/>
</dbReference>
<accession>A0A4C1Y4G2</accession>
<protein>
    <submittedName>
        <fullName evidence="2">Uncharacterized protein</fullName>
    </submittedName>
</protein>
<feature type="region of interest" description="Disordered" evidence="1">
    <location>
        <begin position="103"/>
        <end position="131"/>
    </location>
</feature>
<gene>
    <name evidence="2" type="ORF">EVAR_52701_1</name>
</gene>
<keyword evidence="3" id="KW-1185">Reference proteome</keyword>
<dbReference type="AlphaFoldDB" id="A0A4C1Y4G2"/>
<feature type="compositionally biased region" description="Basic and acidic residues" evidence="1">
    <location>
        <begin position="46"/>
        <end position="65"/>
    </location>
</feature>
<evidence type="ECO:0000313" key="3">
    <source>
        <dbReference type="Proteomes" id="UP000299102"/>
    </source>
</evidence>
<reference evidence="2 3" key="1">
    <citation type="journal article" date="2019" name="Commun. Biol.">
        <title>The bagworm genome reveals a unique fibroin gene that provides high tensile strength.</title>
        <authorList>
            <person name="Kono N."/>
            <person name="Nakamura H."/>
            <person name="Ohtoshi R."/>
            <person name="Tomita M."/>
            <person name="Numata K."/>
            <person name="Arakawa K."/>
        </authorList>
    </citation>
    <scope>NUCLEOTIDE SEQUENCE [LARGE SCALE GENOMIC DNA]</scope>
</reference>
<proteinExistence type="predicted"/>
<sequence length="131" mass="14922">MDYLRQERAKKSWSKGKQAPQTIVRPGHYLKNSEYIKTGENLRVKVDPALHGERTPDERERHPHPEGAITNCVFVFLEKNTRHRCREARAPPALGQILTYRSLPEGQQGAESGPRAPGLGFPGRYRSARHQ</sequence>
<comment type="caution">
    <text evidence="2">The sequence shown here is derived from an EMBL/GenBank/DDBJ whole genome shotgun (WGS) entry which is preliminary data.</text>
</comment>
<feature type="region of interest" description="Disordered" evidence="1">
    <location>
        <begin position="1"/>
        <end position="21"/>
    </location>
</feature>
<evidence type="ECO:0000256" key="1">
    <source>
        <dbReference type="SAM" id="MobiDB-lite"/>
    </source>
</evidence>
<dbReference type="Proteomes" id="UP000299102">
    <property type="component" value="Unassembled WGS sequence"/>
</dbReference>
<feature type="compositionally biased region" description="Basic and acidic residues" evidence="1">
    <location>
        <begin position="1"/>
        <end position="10"/>
    </location>
</feature>
<feature type="region of interest" description="Disordered" evidence="1">
    <location>
        <begin position="46"/>
        <end position="66"/>
    </location>
</feature>
<evidence type="ECO:0000313" key="2">
    <source>
        <dbReference type="EMBL" id="GBP69429.1"/>
    </source>
</evidence>